<dbReference type="AlphaFoldDB" id="A0A2P6ND25"/>
<organism evidence="2 3">
    <name type="scientific">Planoprotostelium fungivorum</name>
    <dbReference type="NCBI Taxonomy" id="1890364"/>
    <lineage>
        <taxon>Eukaryota</taxon>
        <taxon>Amoebozoa</taxon>
        <taxon>Evosea</taxon>
        <taxon>Variosea</taxon>
        <taxon>Cavosteliida</taxon>
        <taxon>Cavosteliaceae</taxon>
        <taxon>Planoprotostelium</taxon>
    </lineage>
</organism>
<sequence>MKLSQQTFVQPLESWSPVTRRWNPGPSFRKTNTRRIDHHQPQTVDHRGSMTQSLRQLYLLYSETSRKTEVMKRRCYDWDIEDEEDRPTSVVVDKETIQDVLMPPPPPRKRKCSLDNTFCSEETKKL</sequence>
<evidence type="ECO:0000256" key="1">
    <source>
        <dbReference type="SAM" id="MobiDB-lite"/>
    </source>
</evidence>
<feature type="region of interest" description="Disordered" evidence="1">
    <location>
        <begin position="18"/>
        <end position="49"/>
    </location>
</feature>
<accession>A0A2P6ND25</accession>
<evidence type="ECO:0000313" key="2">
    <source>
        <dbReference type="EMBL" id="PRP81825.1"/>
    </source>
</evidence>
<dbReference type="Proteomes" id="UP000241769">
    <property type="component" value="Unassembled WGS sequence"/>
</dbReference>
<dbReference type="EMBL" id="MDYQ01000116">
    <property type="protein sequence ID" value="PRP81825.1"/>
    <property type="molecule type" value="Genomic_DNA"/>
</dbReference>
<dbReference type="InParanoid" id="A0A2P6ND25"/>
<reference evidence="2 3" key="1">
    <citation type="journal article" date="2018" name="Genome Biol. Evol.">
        <title>Multiple Roots of Fruiting Body Formation in Amoebozoa.</title>
        <authorList>
            <person name="Hillmann F."/>
            <person name="Forbes G."/>
            <person name="Novohradska S."/>
            <person name="Ferling I."/>
            <person name="Riege K."/>
            <person name="Groth M."/>
            <person name="Westermann M."/>
            <person name="Marz M."/>
            <person name="Spaller T."/>
            <person name="Winckler T."/>
            <person name="Schaap P."/>
            <person name="Glockner G."/>
        </authorList>
    </citation>
    <scope>NUCLEOTIDE SEQUENCE [LARGE SCALE GENOMIC DNA]</scope>
    <source>
        <strain evidence="2 3">Jena</strain>
    </source>
</reference>
<evidence type="ECO:0000313" key="3">
    <source>
        <dbReference type="Proteomes" id="UP000241769"/>
    </source>
</evidence>
<proteinExistence type="predicted"/>
<feature type="compositionally biased region" description="Basic and acidic residues" evidence="1">
    <location>
        <begin position="34"/>
        <end position="48"/>
    </location>
</feature>
<gene>
    <name evidence="2" type="ORF">PROFUN_10574</name>
</gene>
<protein>
    <submittedName>
        <fullName evidence="2">Uncharacterized protein</fullName>
    </submittedName>
</protein>
<name>A0A2P6ND25_9EUKA</name>
<comment type="caution">
    <text evidence="2">The sequence shown here is derived from an EMBL/GenBank/DDBJ whole genome shotgun (WGS) entry which is preliminary data.</text>
</comment>
<keyword evidence="3" id="KW-1185">Reference proteome</keyword>